<accession>A0ACB8QHC7</accession>
<dbReference type="Proteomes" id="UP000814128">
    <property type="component" value="Unassembled WGS sequence"/>
</dbReference>
<keyword evidence="2" id="KW-1185">Reference proteome</keyword>
<gene>
    <name evidence="1" type="ORF">K488DRAFT_71689</name>
</gene>
<sequence length="538" mass="59274">MVYPARRHAVKTLEKLAALLPVEDRIKPQILLLAGEVTPYRNDTDRELPFRQESNFHYLSGCSVPYSLLIIAATSASVSEPSMHTVFIPPIEPADLMWSVPPPTLEAARQMHDIDVAQTADLPKFLADALAIAPDALIHVLPTQSGKFPDLSNELITLAKAGPGAHVTDAYALEALGRARLTKDPEEIDRIRKANSISSRAHETVMRVLGQGVRGLIQQSQGAGVDRPLLPGEWLIEKEAEAEAIFVASCRREGAVHQAYLPIVAASTRAATLHYCCNDRELAWGPTKPDDHQNRATFVHGHSRGELLPQVLLIDAGCEWECYAADITRTMPVGNGGKFTPEARAIYELVHEMQRVAFESLKPDLHWDTVQLLCHRTLVRGFQKLGLFKTPESPGSGSWNSEEAILASGVSAAFFPHGLGHSLGMDVHDVPLVSKPAVNGTIPGLPLGHESFYTYLRLRLPLEENMVVTVEPGIYFHQHLLEPVRDSKHIDHEVLKRYESVGGVRIEDVVRITADSYENFTTIRSDVEWVEGVCSGAL</sequence>
<protein>
    <submittedName>
        <fullName evidence="1">Creatinase/aminopeptidase</fullName>
    </submittedName>
</protein>
<comment type="caution">
    <text evidence="1">The sequence shown here is derived from an EMBL/GenBank/DDBJ whole genome shotgun (WGS) entry which is preliminary data.</text>
</comment>
<dbReference type="EMBL" id="MU273593">
    <property type="protein sequence ID" value="KAI0031103.1"/>
    <property type="molecule type" value="Genomic_DNA"/>
</dbReference>
<name>A0ACB8QHC7_9AGAM</name>
<organism evidence="1 2">
    <name type="scientific">Vararia minispora EC-137</name>
    <dbReference type="NCBI Taxonomy" id="1314806"/>
    <lineage>
        <taxon>Eukaryota</taxon>
        <taxon>Fungi</taxon>
        <taxon>Dikarya</taxon>
        <taxon>Basidiomycota</taxon>
        <taxon>Agaricomycotina</taxon>
        <taxon>Agaricomycetes</taxon>
        <taxon>Russulales</taxon>
        <taxon>Lachnocladiaceae</taxon>
        <taxon>Vararia</taxon>
    </lineage>
</organism>
<evidence type="ECO:0000313" key="1">
    <source>
        <dbReference type="EMBL" id="KAI0031103.1"/>
    </source>
</evidence>
<reference evidence="1" key="1">
    <citation type="submission" date="2021-02" db="EMBL/GenBank/DDBJ databases">
        <authorList>
            <consortium name="DOE Joint Genome Institute"/>
            <person name="Ahrendt S."/>
            <person name="Looney B.P."/>
            <person name="Miyauchi S."/>
            <person name="Morin E."/>
            <person name="Drula E."/>
            <person name="Courty P.E."/>
            <person name="Chicoki N."/>
            <person name="Fauchery L."/>
            <person name="Kohler A."/>
            <person name="Kuo A."/>
            <person name="Labutti K."/>
            <person name="Pangilinan J."/>
            <person name="Lipzen A."/>
            <person name="Riley R."/>
            <person name="Andreopoulos W."/>
            <person name="He G."/>
            <person name="Johnson J."/>
            <person name="Barry K.W."/>
            <person name="Grigoriev I.V."/>
            <person name="Nagy L."/>
            <person name="Hibbett D."/>
            <person name="Henrissat B."/>
            <person name="Matheny P.B."/>
            <person name="Labbe J."/>
            <person name="Martin F."/>
        </authorList>
    </citation>
    <scope>NUCLEOTIDE SEQUENCE</scope>
    <source>
        <strain evidence="1">EC-137</strain>
    </source>
</reference>
<evidence type="ECO:0000313" key="2">
    <source>
        <dbReference type="Proteomes" id="UP000814128"/>
    </source>
</evidence>
<proteinExistence type="predicted"/>
<reference evidence="1" key="2">
    <citation type="journal article" date="2022" name="New Phytol.">
        <title>Evolutionary transition to the ectomycorrhizal habit in the genomes of a hyperdiverse lineage of mushroom-forming fungi.</title>
        <authorList>
            <person name="Looney B."/>
            <person name="Miyauchi S."/>
            <person name="Morin E."/>
            <person name="Drula E."/>
            <person name="Courty P.E."/>
            <person name="Kohler A."/>
            <person name="Kuo A."/>
            <person name="LaButti K."/>
            <person name="Pangilinan J."/>
            <person name="Lipzen A."/>
            <person name="Riley R."/>
            <person name="Andreopoulos W."/>
            <person name="He G."/>
            <person name="Johnson J."/>
            <person name="Nolan M."/>
            <person name="Tritt A."/>
            <person name="Barry K.W."/>
            <person name="Grigoriev I.V."/>
            <person name="Nagy L.G."/>
            <person name="Hibbett D."/>
            <person name="Henrissat B."/>
            <person name="Matheny P.B."/>
            <person name="Labbe J."/>
            <person name="Martin F.M."/>
        </authorList>
    </citation>
    <scope>NUCLEOTIDE SEQUENCE</scope>
    <source>
        <strain evidence="1">EC-137</strain>
    </source>
</reference>